<protein>
    <recommendedName>
        <fullName evidence="3">4-vinyl reductase 4VR domain-containing protein</fullName>
    </recommendedName>
</protein>
<name>A0ABT2Y5Q3_9MOLU</name>
<accession>A0ABT2Y5Q3</accession>
<evidence type="ECO:0008006" key="3">
    <source>
        <dbReference type="Google" id="ProtNLM"/>
    </source>
</evidence>
<reference evidence="1" key="1">
    <citation type="submission" date="2022-09" db="EMBL/GenBank/DDBJ databases">
        <title>Novel Mycoplasma species identified in domestic and wild animals.</title>
        <authorList>
            <person name="Volokhov D.V."/>
            <person name="Furtak V.A."/>
            <person name="Zagorodnyaya T.A."/>
        </authorList>
    </citation>
    <scope>NUCLEOTIDE SEQUENCE</scope>
    <source>
        <strain evidence="1">Oakley</strain>
    </source>
</reference>
<gene>
    <name evidence="1" type="ORF">N7548_00625</name>
</gene>
<comment type="caution">
    <text evidence="1">The sequence shown here is derived from an EMBL/GenBank/DDBJ whole genome shotgun (WGS) entry which is preliminary data.</text>
</comment>
<keyword evidence="2" id="KW-1185">Reference proteome</keyword>
<evidence type="ECO:0000313" key="1">
    <source>
        <dbReference type="EMBL" id="MCV2231330.1"/>
    </source>
</evidence>
<dbReference type="Proteomes" id="UP001177160">
    <property type="component" value="Unassembled WGS sequence"/>
</dbReference>
<organism evidence="1 2">
    <name type="scientific">Paracholeplasma manati</name>
    <dbReference type="NCBI Taxonomy" id="591373"/>
    <lineage>
        <taxon>Bacteria</taxon>
        <taxon>Bacillati</taxon>
        <taxon>Mycoplasmatota</taxon>
        <taxon>Mollicutes</taxon>
        <taxon>Acholeplasmatales</taxon>
        <taxon>Acholeplasmataceae</taxon>
        <taxon>Paracholeplasma</taxon>
    </lineage>
</organism>
<sequence>MKQSVFQAFYDKNHISQEQYQKDAGFILDLETQFSWVLEEINPSQLDDIIAYMVEKNLNTIPNIVILMRYYKATSNHDLFIHLTKYTGSLGVMESILDKLEKVVGKDRASAIKAEITIPPLGTPLNEMPVYTKHLLTVFETHLSKDEMKRTLSDNHHQIPKEAFLSEQVYYEAANTLDDYLSDLHQRKVAELEQHYRENRVWFEQEINPEVIEFVRNNPEILSAVRKDNQLFITKIPYDTKAYLNAKTKEEQKYHACHCPFVKSIFLDQHLAISPTWCDCSGGFTKFPFEVLFNRTLDITCIETPLNGDPLCRFVISLDEVSFKQ</sequence>
<proteinExistence type="predicted"/>
<dbReference type="EMBL" id="JAOVQM010000001">
    <property type="protein sequence ID" value="MCV2231330.1"/>
    <property type="molecule type" value="Genomic_DNA"/>
</dbReference>
<evidence type="ECO:0000313" key="2">
    <source>
        <dbReference type="Proteomes" id="UP001177160"/>
    </source>
</evidence>
<dbReference type="RefSeq" id="WP_263607443.1">
    <property type="nucleotide sequence ID" value="NZ_JAOVQM010000001.1"/>
</dbReference>